<evidence type="ECO:0000256" key="1">
    <source>
        <dbReference type="ARBA" id="ARBA00004255"/>
    </source>
</evidence>
<keyword evidence="8 12" id="KW-0333">Golgi apparatus</keyword>
<keyword evidence="9 12" id="KW-0472">Membrane</keyword>
<dbReference type="GO" id="GO:0006888">
    <property type="term" value="P:endoplasmic reticulum to Golgi vesicle-mediated transport"/>
    <property type="evidence" value="ECO:0007669"/>
    <property type="project" value="TreeGrafter"/>
</dbReference>
<evidence type="ECO:0000256" key="5">
    <source>
        <dbReference type="ARBA" id="ARBA00022490"/>
    </source>
</evidence>
<evidence type="ECO:0000256" key="9">
    <source>
        <dbReference type="ARBA" id="ARBA00023136"/>
    </source>
</evidence>
<evidence type="ECO:0000256" key="7">
    <source>
        <dbReference type="ARBA" id="ARBA00022927"/>
    </source>
</evidence>
<dbReference type="Pfam" id="PF04733">
    <property type="entry name" value="Coatomer_E"/>
    <property type="match status" value="1"/>
</dbReference>
<evidence type="ECO:0000256" key="6">
    <source>
        <dbReference type="ARBA" id="ARBA00022892"/>
    </source>
</evidence>
<proteinExistence type="inferred from homology"/>
<evidence type="ECO:0000256" key="11">
    <source>
        <dbReference type="ARBA" id="ARBA00025582"/>
    </source>
</evidence>
<dbReference type="SUPFAM" id="SSF48452">
    <property type="entry name" value="TPR-like"/>
    <property type="match status" value="1"/>
</dbReference>
<comment type="caution">
    <text evidence="13">The sequence shown here is derived from an EMBL/GenBank/DDBJ whole genome shotgun (WGS) entry which is preliminary data.</text>
</comment>
<keyword evidence="7 12" id="KW-0653">Protein transport</keyword>
<evidence type="ECO:0000256" key="12">
    <source>
        <dbReference type="PIRNR" id="PIRNR016478"/>
    </source>
</evidence>
<evidence type="ECO:0000313" key="13">
    <source>
        <dbReference type="EMBL" id="KAK9811018.1"/>
    </source>
</evidence>
<evidence type="ECO:0000256" key="8">
    <source>
        <dbReference type="ARBA" id="ARBA00023034"/>
    </source>
</evidence>
<evidence type="ECO:0000256" key="10">
    <source>
        <dbReference type="ARBA" id="ARBA00023329"/>
    </source>
</evidence>
<name>A0AAW1PQX0_9CHLO</name>
<dbReference type="FunFam" id="1.25.40.10:FF:000140">
    <property type="entry name" value="Coatomer subunit epsilon"/>
    <property type="match status" value="1"/>
</dbReference>
<keyword evidence="14" id="KW-1185">Reference proteome</keyword>
<dbReference type="InterPro" id="IPR011990">
    <property type="entry name" value="TPR-like_helical_dom_sf"/>
</dbReference>
<dbReference type="EMBL" id="JALJOQ010000012">
    <property type="protein sequence ID" value="KAK9811018.1"/>
    <property type="molecule type" value="Genomic_DNA"/>
</dbReference>
<keyword evidence="6 12" id="KW-0931">ER-Golgi transport</keyword>
<comment type="similarity">
    <text evidence="3 12">Belongs to the COPE family.</text>
</comment>
<keyword evidence="10 12" id="KW-0968">Cytoplasmic vesicle</keyword>
<dbReference type="GO" id="GO:0030126">
    <property type="term" value="C:COPI vesicle coat"/>
    <property type="evidence" value="ECO:0007669"/>
    <property type="project" value="TreeGrafter"/>
</dbReference>
<dbReference type="PANTHER" id="PTHR10805:SF0">
    <property type="entry name" value="COATOMER SUBUNIT EPSILON"/>
    <property type="match status" value="1"/>
</dbReference>
<comment type="function">
    <text evidence="11 12">The coatomer is a cytosolic protein complex that binds to dilysine motifs and reversibly associates with Golgi non-clathrin-coated vesicles, which further mediate biosynthetic protein transport from the ER, via the Golgi up to the trans Golgi network. The coatomer complex is required for budding from Golgi membranes, and is essential for the retrograde Golgi-to-ER transport of dilysine-tagged proteins.</text>
</comment>
<dbReference type="GO" id="GO:0015031">
    <property type="term" value="P:protein transport"/>
    <property type="evidence" value="ECO:0007669"/>
    <property type="project" value="UniProtKB-UniRule"/>
</dbReference>
<keyword evidence="4 12" id="KW-0813">Transport</keyword>
<reference evidence="13 14" key="1">
    <citation type="journal article" date="2024" name="Nat. Commun.">
        <title>Phylogenomics reveals the evolutionary origins of lichenization in chlorophyte algae.</title>
        <authorList>
            <person name="Puginier C."/>
            <person name="Libourel C."/>
            <person name="Otte J."/>
            <person name="Skaloud P."/>
            <person name="Haon M."/>
            <person name="Grisel S."/>
            <person name="Petersen M."/>
            <person name="Berrin J.G."/>
            <person name="Delaux P.M."/>
            <person name="Dal Grande F."/>
            <person name="Keller J."/>
        </authorList>
    </citation>
    <scope>NUCLEOTIDE SEQUENCE [LARGE SCALE GENOMIC DNA]</scope>
    <source>
        <strain evidence="13 14">SAG 2036</strain>
    </source>
</reference>
<dbReference type="GO" id="GO:0005198">
    <property type="term" value="F:structural molecule activity"/>
    <property type="evidence" value="ECO:0007669"/>
    <property type="project" value="UniProtKB-UniRule"/>
</dbReference>
<sequence>MSEPDLLFTVRNSFYLGAFQGAIAEASDLEGLSEAAKTERDTFVYRSWIELGSYELVIKEVDRSSPQALQAVKLLAQYLGKKLDKEQALATVADWLADPTCASNATTAVVAGTIYISEEDYVAALKACHHGSSLEMMALCVQIYLKMDRVDQAEKQLNAMSSKDDDAILTQLATAWVDLYLGGAKVSEALVIFQELQEKYSGTVRILNGTALCQMRQNQWQDAESTLQEAYEKDPKHPETLANLITVCLHLSKNTARYTSQLTTQAPQHPSVRQAELAAEAFQRAADSFVAS</sequence>
<organism evidence="13 14">
    <name type="scientific">Symbiochloris irregularis</name>
    <dbReference type="NCBI Taxonomy" id="706552"/>
    <lineage>
        <taxon>Eukaryota</taxon>
        <taxon>Viridiplantae</taxon>
        <taxon>Chlorophyta</taxon>
        <taxon>core chlorophytes</taxon>
        <taxon>Trebouxiophyceae</taxon>
        <taxon>Trebouxiales</taxon>
        <taxon>Trebouxiaceae</taxon>
        <taxon>Symbiochloris</taxon>
    </lineage>
</organism>
<evidence type="ECO:0000256" key="3">
    <source>
        <dbReference type="ARBA" id="ARBA00008827"/>
    </source>
</evidence>
<dbReference type="InterPro" id="IPR006822">
    <property type="entry name" value="Coatomer_esu"/>
</dbReference>
<accession>A0AAW1PQX0</accession>
<dbReference type="GO" id="GO:0006890">
    <property type="term" value="P:retrograde vesicle-mediated transport, Golgi to endoplasmic reticulum"/>
    <property type="evidence" value="ECO:0007669"/>
    <property type="project" value="UniProtKB-UniRule"/>
</dbReference>
<dbReference type="Gene3D" id="1.25.40.10">
    <property type="entry name" value="Tetratricopeptide repeat domain"/>
    <property type="match status" value="1"/>
</dbReference>
<evidence type="ECO:0000313" key="14">
    <source>
        <dbReference type="Proteomes" id="UP001465755"/>
    </source>
</evidence>
<dbReference type="PIRSF" id="PIRSF016478">
    <property type="entry name" value="Coatomer_esu"/>
    <property type="match status" value="1"/>
</dbReference>
<gene>
    <name evidence="13" type="ORF">WJX73_006844</name>
</gene>
<protein>
    <recommendedName>
        <fullName evidence="12">Coatomer subunit epsilon</fullName>
    </recommendedName>
</protein>
<dbReference type="GO" id="GO:0006891">
    <property type="term" value="P:intra-Golgi vesicle-mediated transport"/>
    <property type="evidence" value="ECO:0007669"/>
    <property type="project" value="TreeGrafter"/>
</dbReference>
<comment type="subcellular location">
    <subcellularLocation>
        <location evidence="2">Cytoplasmic vesicle</location>
        <location evidence="2">COPI-coated vesicle membrane</location>
        <topology evidence="2">Peripheral membrane protein</topology>
        <orientation evidence="2">Cytoplasmic side</orientation>
    </subcellularLocation>
    <subcellularLocation>
        <location evidence="1">Golgi apparatus membrane</location>
        <topology evidence="1">Peripheral membrane protein</topology>
        <orientation evidence="1">Cytoplasmic side</orientation>
    </subcellularLocation>
</comment>
<dbReference type="AlphaFoldDB" id="A0AAW1PQX0"/>
<dbReference type="GO" id="GO:0000139">
    <property type="term" value="C:Golgi membrane"/>
    <property type="evidence" value="ECO:0007669"/>
    <property type="project" value="UniProtKB-SubCell"/>
</dbReference>
<dbReference type="PANTHER" id="PTHR10805">
    <property type="entry name" value="COATOMER SUBUNIT EPSILON"/>
    <property type="match status" value="1"/>
</dbReference>
<evidence type="ECO:0000256" key="2">
    <source>
        <dbReference type="ARBA" id="ARBA00004347"/>
    </source>
</evidence>
<dbReference type="Proteomes" id="UP001465755">
    <property type="component" value="Unassembled WGS sequence"/>
</dbReference>
<keyword evidence="5 12" id="KW-0963">Cytoplasm</keyword>
<evidence type="ECO:0000256" key="4">
    <source>
        <dbReference type="ARBA" id="ARBA00022448"/>
    </source>
</evidence>